<name>A0A1H6YKC8_9FIRM</name>
<dbReference type="Pfam" id="PF03814">
    <property type="entry name" value="KdpA"/>
    <property type="match status" value="1"/>
</dbReference>
<dbReference type="InterPro" id="IPR004623">
    <property type="entry name" value="KdpA"/>
</dbReference>
<comment type="subcellular location">
    <subcellularLocation>
        <location evidence="9">Cell membrane</location>
        <topology evidence="9">Multi-pass membrane protein</topology>
    </subcellularLocation>
</comment>
<feature type="transmembrane region" description="Helical" evidence="9">
    <location>
        <begin position="177"/>
        <end position="194"/>
    </location>
</feature>
<feature type="transmembrane region" description="Helical" evidence="9">
    <location>
        <begin position="487"/>
        <end position="508"/>
    </location>
</feature>
<organism evidence="10 11">
    <name type="scientific">Propionispira arboris</name>
    <dbReference type="NCBI Taxonomy" id="84035"/>
    <lineage>
        <taxon>Bacteria</taxon>
        <taxon>Bacillati</taxon>
        <taxon>Bacillota</taxon>
        <taxon>Negativicutes</taxon>
        <taxon>Selenomonadales</taxon>
        <taxon>Selenomonadaceae</taxon>
        <taxon>Propionispira</taxon>
    </lineage>
</organism>
<feature type="transmembrane region" description="Helical" evidence="9">
    <location>
        <begin position="137"/>
        <end position="156"/>
    </location>
</feature>
<reference evidence="10 11" key="1">
    <citation type="submission" date="2016-10" db="EMBL/GenBank/DDBJ databases">
        <authorList>
            <person name="de Groot N.N."/>
        </authorList>
    </citation>
    <scope>NUCLEOTIDE SEQUENCE [LARGE SCALE GENOMIC DNA]</scope>
    <source>
        <strain evidence="10 11">DSM 2179</strain>
    </source>
</reference>
<sequence length="568" mass="61260">MFSDMTLFVVFAVVLIAIALPLGRYMTNVFFGENKIVGKFFLPIERIFYRLAGVNEKTEMNWRQYATALILFNVFGAVFLFLIQLSQQALPLNPQNFGSVETWHLALNTAISFITNTNWQAYGGESTLSYFTQMTGLTVQNFLSAATGCAVAVAFIRGLTRKSTHLIGNFWLDLVRFTVRVLLPISIVLTLFFVQQGVIQNFDTYQTVQTLEGAEQTIAMGPVASQESIKMLGTNGGGFFNANSAHPFENPTPLTNFVQMLAIFIIPLALVFMFGNVTKNKKQGYAIAGAMFLMFFIMLGVNYSSEINGNPIIDQMNISEPTSFEGKEVRFGMGSSSLFTTITTAASCGAVNNMHDSLTPLGGLVPLLQMMLGEIVFGGVGAGFYGIMVYVLITVFIVGLMVGRTPEYLGKKIEAKEMKFVMLALLIPSVTILLFSAAASVSDAGLAGLNNDGPHGLSEILYAFTSGTANNGSAFAGLTANTVFYDLSLSVAMLLGRFGVIVPLLAVAGSMAEKKIAPSGLGTFETTGFTFMILLAGIVFIIGALTFLPALALGPIVEQVLMIQGITF</sequence>
<feature type="transmembrane region" description="Helical" evidence="9">
    <location>
        <begin position="529"/>
        <end position="552"/>
    </location>
</feature>
<comment type="subunit">
    <text evidence="9">The system is composed of three essential subunits: KdpA, KdpB and KdpC.</text>
</comment>
<feature type="transmembrane region" description="Helical" evidence="9">
    <location>
        <begin position="6"/>
        <end position="26"/>
    </location>
</feature>
<evidence type="ECO:0000313" key="11">
    <source>
        <dbReference type="Proteomes" id="UP000199662"/>
    </source>
</evidence>
<dbReference type="GO" id="GO:0005886">
    <property type="term" value="C:plasma membrane"/>
    <property type="evidence" value="ECO:0007669"/>
    <property type="project" value="UniProtKB-SubCell"/>
</dbReference>
<comment type="function">
    <text evidence="9">Part of the high-affinity ATP-driven potassium transport (or Kdp) system, which catalyzes the hydrolysis of ATP coupled with the electrogenic transport of potassium into the cytoplasm. This subunit binds the extracellular potassium ions and delivers the ions to the membrane domain of KdpB through an intramembrane tunnel.</text>
</comment>
<dbReference type="NCBIfam" id="TIGR00680">
    <property type="entry name" value="kdpA"/>
    <property type="match status" value="1"/>
</dbReference>
<dbReference type="AlphaFoldDB" id="A0A1H6YKC8"/>
<dbReference type="RefSeq" id="WP_091830860.1">
    <property type="nucleotide sequence ID" value="NZ_FNZK01000007.1"/>
</dbReference>
<evidence type="ECO:0000256" key="3">
    <source>
        <dbReference type="ARBA" id="ARBA00022538"/>
    </source>
</evidence>
<dbReference type="EMBL" id="FNZK01000007">
    <property type="protein sequence ID" value="SEJ41741.1"/>
    <property type="molecule type" value="Genomic_DNA"/>
</dbReference>
<dbReference type="PANTHER" id="PTHR30607:SF2">
    <property type="entry name" value="POTASSIUM-TRANSPORTING ATPASE POTASSIUM-BINDING SUBUNIT"/>
    <property type="match status" value="1"/>
</dbReference>
<keyword evidence="7 9" id="KW-0406">Ion transport</keyword>
<keyword evidence="8 9" id="KW-0472">Membrane</keyword>
<dbReference type="GO" id="GO:0030955">
    <property type="term" value="F:potassium ion binding"/>
    <property type="evidence" value="ECO:0007669"/>
    <property type="project" value="UniProtKB-UniRule"/>
</dbReference>
<keyword evidence="2 9" id="KW-1003">Cell membrane</keyword>
<keyword evidence="5 9" id="KW-0630">Potassium</keyword>
<dbReference type="HAMAP" id="MF_00275">
    <property type="entry name" value="KdpA"/>
    <property type="match status" value="1"/>
</dbReference>
<dbReference type="Proteomes" id="UP000199662">
    <property type="component" value="Unassembled WGS sequence"/>
</dbReference>
<feature type="transmembrane region" description="Helical" evidence="9">
    <location>
        <begin position="284"/>
        <end position="303"/>
    </location>
</feature>
<gene>
    <name evidence="9" type="primary">kdpA</name>
    <name evidence="10" type="ORF">SAMN05660742_10750</name>
</gene>
<evidence type="ECO:0000256" key="9">
    <source>
        <dbReference type="HAMAP-Rule" id="MF_00275"/>
    </source>
</evidence>
<keyword evidence="1 9" id="KW-0813">Transport</keyword>
<dbReference type="GO" id="GO:0008556">
    <property type="term" value="F:P-type potassium transmembrane transporter activity"/>
    <property type="evidence" value="ECO:0007669"/>
    <property type="project" value="InterPro"/>
</dbReference>
<keyword evidence="4 9" id="KW-0812">Transmembrane</keyword>
<accession>A0A1H6YKC8</accession>
<feature type="transmembrane region" description="Helical" evidence="9">
    <location>
        <begin position="257"/>
        <end position="277"/>
    </location>
</feature>
<dbReference type="STRING" id="84035.SAMN05660742_10750"/>
<feature type="transmembrane region" description="Helical" evidence="9">
    <location>
        <begin position="65"/>
        <end position="85"/>
    </location>
</feature>
<keyword evidence="11" id="KW-1185">Reference proteome</keyword>
<evidence type="ECO:0000256" key="2">
    <source>
        <dbReference type="ARBA" id="ARBA00022475"/>
    </source>
</evidence>
<feature type="transmembrane region" description="Helical" evidence="9">
    <location>
        <begin position="375"/>
        <end position="400"/>
    </location>
</feature>
<comment type="similarity">
    <text evidence="9">Belongs to the KdpA family.</text>
</comment>
<evidence type="ECO:0000256" key="5">
    <source>
        <dbReference type="ARBA" id="ARBA00022958"/>
    </source>
</evidence>
<evidence type="ECO:0000256" key="6">
    <source>
        <dbReference type="ARBA" id="ARBA00022989"/>
    </source>
</evidence>
<proteinExistence type="inferred from homology"/>
<dbReference type="PIRSF" id="PIRSF001294">
    <property type="entry name" value="K_ATPaseA"/>
    <property type="match status" value="1"/>
</dbReference>
<evidence type="ECO:0000256" key="4">
    <source>
        <dbReference type="ARBA" id="ARBA00022692"/>
    </source>
</evidence>
<dbReference type="PANTHER" id="PTHR30607">
    <property type="entry name" value="POTASSIUM-TRANSPORTING ATPASE A CHAIN"/>
    <property type="match status" value="1"/>
</dbReference>
<evidence type="ECO:0000256" key="1">
    <source>
        <dbReference type="ARBA" id="ARBA00022448"/>
    </source>
</evidence>
<evidence type="ECO:0000256" key="8">
    <source>
        <dbReference type="ARBA" id="ARBA00023136"/>
    </source>
</evidence>
<keyword evidence="6 9" id="KW-1133">Transmembrane helix</keyword>
<keyword evidence="3 9" id="KW-0633">Potassium transport</keyword>
<protein>
    <recommendedName>
        <fullName evidence="9">Potassium-transporting ATPase potassium-binding subunit</fullName>
    </recommendedName>
    <alternativeName>
        <fullName evidence="9">ATP phosphohydrolase [potassium-transporting] A chain</fullName>
    </alternativeName>
    <alternativeName>
        <fullName evidence="9">Potassium-binding and translocating subunit A</fullName>
    </alternativeName>
    <alternativeName>
        <fullName evidence="9">Potassium-translocating ATPase A chain</fullName>
    </alternativeName>
</protein>
<evidence type="ECO:0000256" key="7">
    <source>
        <dbReference type="ARBA" id="ARBA00023065"/>
    </source>
</evidence>
<feature type="transmembrane region" description="Helical" evidence="9">
    <location>
        <begin position="420"/>
        <end position="441"/>
    </location>
</feature>
<evidence type="ECO:0000313" key="10">
    <source>
        <dbReference type="EMBL" id="SEJ41741.1"/>
    </source>
</evidence>